<dbReference type="InParanoid" id="A0A077ZQT0"/>
<dbReference type="Proteomes" id="UP000039865">
    <property type="component" value="Unassembled WGS sequence"/>
</dbReference>
<dbReference type="PANTHER" id="PTHR43917">
    <property type="match status" value="1"/>
</dbReference>
<dbReference type="EMBL" id="CCKQ01001175">
    <property type="protein sequence ID" value="CDW72288.1"/>
    <property type="molecule type" value="Genomic_DNA"/>
</dbReference>
<feature type="domain" description="GST C-terminal" evidence="5">
    <location>
        <begin position="108"/>
        <end position="246"/>
    </location>
</feature>
<dbReference type="Pfam" id="PF00043">
    <property type="entry name" value="GST_C"/>
    <property type="match status" value="1"/>
</dbReference>
<dbReference type="PROSITE" id="PS50404">
    <property type="entry name" value="GST_NTER"/>
    <property type="match status" value="1"/>
</dbReference>
<dbReference type="InterPro" id="IPR036249">
    <property type="entry name" value="Thioredoxin-like_sf"/>
</dbReference>
<sequence length="250" mass="28928">MDPSKSPQSLQSSTTTAQPDLILYGDYGSQPTRAVFCFLTINKIPFTYKEVSILHRDHLKPEYRKIHPNAKIPAITDTLNNINLFESHAILKYLHLTRATPDHWYPKDPALRAKVDEYLDWHHSNLRKGAEGVFLTSYFLPLTQKQVPHDEVINSMNYLKASLQTIETYWLKNPNKKYLITDEVTLADLSAACELAQLLPLESQTLREYPKVMAWMSRMCSIPEVKDLHSKILPVIKRVYKDNTEYRAKI</sequence>
<dbReference type="SUPFAM" id="SSF52833">
    <property type="entry name" value="Thioredoxin-like"/>
    <property type="match status" value="1"/>
</dbReference>
<organism evidence="6 7">
    <name type="scientific">Stylonychia lemnae</name>
    <name type="common">Ciliate</name>
    <dbReference type="NCBI Taxonomy" id="5949"/>
    <lineage>
        <taxon>Eukaryota</taxon>
        <taxon>Sar</taxon>
        <taxon>Alveolata</taxon>
        <taxon>Ciliophora</taxon>
        <taxon>Intramacronucleata</taxon>
        <taxon>Spirotrichea</taxon>
        <taxon>Stichotrichia</taxon>
        <taxon>Sporadotrichida</taxon>
        <taxon>Oxytrichidae</taxon>
        <taxon>Stylonychinae</taxon>
        <taxon>Stylonychia</taxon>
    </lineage>
</organism>
<dbReference type="Gene3D" id="1.20.1050.10">
    <property type="match status" value="1"/>
</dbReference>
<dbReference type="Gene3D" id="3.40.30.10">
    <property type="entry name" value="Glutaredoxin"/>
    <property type="match status" value="1"/>
</dbReference>
<dbReference type="FunFam" id="1.20.1050.10:FF:000039">
    <property type="entry name" value="Glutathione S-transferase theta-1"/>
    <property type="match status" value="1"/>
</dbReference>
<dbReference type="InterPro" id="IPR051369">
    <property type="entry name" value="GST_Theta"/>
</dbReference>
<keyword evidence="2" id="KW-0963">Cytoplasm</keyword>
<name>A0A077ZQT0_STYLE</name>
<dbReference type="PROSITE" id="PS50405">
    <property type="entry name" value="GST_CTER"/>
    <property type="match status" value="1"/>
</dbReference>
<evidence type="ECO:0000256" key="1">
    <source>
        <dbReference type="ARBA" id="ARBA00004496"/>
    </source>
</evidence>
<dbReference type="SUPFAM" id="SSF47616">
    <property type="entry name" value="GST C-terminal domain-like"/>
    <property type="match status" value="1"/>
</dbReference>
<protein>
    <submittedName>
        <fullName evidence="6">Glutathione s-transferase domain-containing protein</fullName>
    </submittedName>
</protein>
<evidence type="ECO:0000313" key="7">
    <source>
        <dbReference type="Proteomes" id="UP000039865"/>
    </source>
</evidence>
<evidence type="ECO:0000313" key="6">
    <source>
        <dbReference type="EMBL" id="CDW72288.1"/>
    </source>
</evidence>
<evidence type="ECO:0000259" key="4">
    <source>
        <dbReference type="PROSITE" id="PS50404"/>
    </source>
</evidence>
<evidence type="ECO:0000256" key="3">
    <source>
        <dbReference type="ARBA" id="ARBA00022679"/>
    </source>
</evidence>
<evidence type="ECO:0000259" key="5">
    <source>
        <dbReference type="PROSITE" id="PS50405"/>
    </source>
</evidence>
<dbReference type="SFLD" id="SFLDS00019">
    <property type="entry name" value="Glutathione_Transferase_(cytos"/>
    <property type="match status" value="1"/>
</dbReference>
<dbReference type="OMA" id="WKSRVQS"/>
<comment type="subcellular location">
    <subcellularLocation>
        <location evidence="1">Cytoplasm</location>
    </subcellularLocation>
</comment>
<dbReference type="AlphaFoldDB" id="A0A077ZQT0"/>
<dbReference type="GO" id="GO:0004364">
    <property type="term" value="F:glutathione transferase activity"/>
    <property type="evidence" value="ECO:0007669"/>
    <property type="project" value="TreeGrafter"/>
</dbReference>
<dbReference type="Pfam" id="PF13417">
    <property type="entry name" value="GST_N_3"/>
    <property type="match status" value="1"/>
</dbReference>
<accession>A0A077ZQT0</accession>
<feature type="domain" description="GST N-terminal" evidence="4">
    <location>
        <begin position="19"/>
        <end position="102"/>
    </location>
</feature>
<dbReference type="InterPro" id="IPR036282">
    <property type="entry name" value="Glutathione-S-Trfase_C_sf"/>
</dbReference>
<dbReference type="InterPro" id="IPR004046">
    <property type="entry name" value="GST_C"/>
</dbReference>
<keyword evidence="3 6" id="KW-0808">Transferase</keyword>
<evidence type="ECO:0000256" key="2">
    <source>
        <dbReference type="ARBA" id="ARBA00022490"/>
    </source>
</evidence>
<reference evidence="6 7" key="1">
    <citation type="submission" date="2014-06" db="EMBL/GenBank/DDBJ databases">
        <authorList>
            <person name="Swart Estienne"/>
        </authorList>
    </citation>
    <scope>NUCLEOTIDE SEQUENCE [LARGE SCALE GENOMIC DNA]</scope>
    <source>
        <strain evidence="6 7">130c</strain>
    </source>
</reference>
<dbReference type="InterPro" id="IPR004045">
    <property type="entry name" value="Glutathione_S-Trfase_N"/>
</dbReference>
<dbReference type="GO" id="GO:0005737">
    <property type="term" value="C:cytoplasm"/>
    <property type="evidence" value="ECO:0007669"/>
    <property type="project" value="UniProtKB-SubCell"/>
</dbReference>
<dbReference type="GO" id="GO:0006749">
    <property type="term" value="P:glutathione metabolic process"/>
    <property type="evidence" value="ECO:0007669"/>
    <property type="project" value="TreeGrafter"/>
</dbReference>
<dbReference type="OrthoDB" id="422574at2759"/>
<dbReference type="PANTHER" id="PTHR43917:SF8">
    <property type="entry name" value="GH16740P-RELATED"/>
    <property type="match status" value="1"/>
</dbReference>
<dbReference type="InterPro" id="IPR010987">
    <property type="entry name" value="Glutathione-S-Trfase_C-like"/>
</dbReference>
<gene>
    <name evidence="6" type="primary">Contig7768.g8280</name>
    <name evidence="6" type="ORF">STYLEM_1246</name>
</gene>
<dbReference type="InterPro" id="IPR040079">
    <property type="entry name" value="Glutathione_S-Trfase"/>
</dbReference>
<dbReference type="SFLD" id="SFLDG00358">
    <property type="entry name" value="Main_(cytGST)"/>
    <property type="match status" value="1"/>
</dbReference>
<proteinExistence type="predicted"/>
<keyword evidence="7" id="KW-1185">Reference proteome</keyword>